<gene>
    <name evidence="2" type="ORF">LDX50_09680</name>
    <name evidence="3" type="ORF">LDX50_15650</name>
    <name evidence="4" type="ORF">LDX50_21370</name>
</gene>
<dbReference type="PANTHER" id="PTHR44103:SF1">
    <property type="entry name" value="PROPROTEIN CONVERTASE P"/>
    <property type="match status" value="1"/>
</dbReference>
<evidence type="ECO:0000313" key="4">
    <source>
        <dbReference type="EMBL" id="MCA6077446.1"/>
    </source>
</evidence>
<proteinExistence type="predicted"/>
<dbReference type="EMBL" id="JAIXNE010000002">
    <property type="protein sequence ID" value="MCA6075141.1"/>
    <property type="molecule type" value="Genomic_DNA"/>
</dbReference>
<accession>A0A9X1HQ86</accession>
<dbReference type="PANTHER" id="PTHR44103">
    <property type="entry name" value="PROPROTEIN CONVERTASE P"/>
    <property type="match status" value="1"/>
</dbReference>
<evidence type="ECO:0000313" key="5">
    <source>
        <dbReference type="Proteomes" id="UP001139409"/>
    </source>
</evidence>
<dbReference type="SUPFAM" id="SSF69318">
    <property type="entry name" value="Integrin alpha N-terminal domain"/>
    <property type="match status" value="1"/>
</dbReference>
<keyword evidence="5" id="KW-1185">Reference proteome</keyword>
<dbReference type="InterPro" id="IPR028994">
    <property type="entry name" value="Integrin_alpha_N"/>
</dbReference>
<name>A0A9X1HQ86_9BACT</name>
<dbReference type="AlphaFoldDB" id="A0A9X1HQ86"/>
<evidence type="ECO:0000313" key="3">
    <source>
        <dbReference type="EMBL" id="MCA6076318.1"/>
    </source>
</evidence>
<comment type="caution">
    <text evidence="3">The sequence shown here is derived from an EMBL/GenBank/DDBJ whole genome shotgun (WGS) entry which is preliminary data.</text>
</comment>
<dbReference type="EMBL" id="JAIXNE010000004">
    <property type="protein sequence ID" value="MCA6077446.1"/>
    <property type="molecule type" value="Genomic_DNA"/>
</dbReference>
<dbReference type="Gene3D" id="2.130.10.130">
    <property type="entry name" value="Integrin alpha, N-terminal"/>
    <property type="match status" value="2"/>
</dbReference>
<dbReference type="Pfam" id="PF13517">
    <property type="entry name" value="FG-GAP_3"/>
    <property type="match status" value="3"/>
</dbReference>
<evidence type="ECO:0000256" key="1">
    <source>
        <dbReference type="ARBA" id="ARBA00022729"/>
    </source>
</evidence>
<dbReference type="Proteomes" id="UP001139409">
    <property type="component" value="Unassembled WGS sequence"/>
</dbReference>
<organism evidence="3 5">
    <name type="scientific">Fulvivirga sedimenti</name>
    <dbReference type="NCBI Taxonomy" id="2879465"/>
    <lineage>
        <taxon>Bacteria</taxon>
        <taxon>Pseudomonadati</taxon>
        <taxon>Bacteroidota</taxon>
        <taxon>Cytophagia</taxon>
        <taxon>Cytophagales</taxon>
        <taxon>Fulvivirgaceae</taxon>
        <taxon>Fulvivirga</taxon>
    </lineage>
</organism>
<dbReference type="PROSITE" id="PS51257">
    <property type="entry name" value="PROKAR_LIPOPROTEIN"/>
    <property type="match status" value="1"/>
</dbReference>
<sequence>MKYLTTLSLIILTACSTPETNTISKRMLNLWSDQTSAYLPETSEWTNRAEAADLNGDGNIDIIFANGGNYSEPGEPEYCRIFLNQGSEKPFKEITQEVFGEEKYHARVAKAMDLNGDGNTDIFIGTTFQSQSQLLLGTGDGDFMNVTSTHLPQKPASIGDIEFGDVDKDGDLDVVLADWGAGNNMENEGGRTMLWLNDGEGKFTDVTETRMPDLLIRFSWDLEFIDFDNDFDLDVVISCKRCATSRLFENDGTGNFTNRRGIPAYTNNYEFEVMDVDGDGFMDLVTVNDGDIVGPRSYSRREHLFLNDSGKYFIDATQTHWPPSENIGEDDNNIVFLDFDSDGDPDFLLSSLTGEDRLLVNDGEGHFTLEQPVMKGEPTPHTLSLILADLNNDNKPDIIMGQGEGDSDLDERIFMADSLGADTAIPRVGRYRLKRDSVSNTVRIDLRIHDNKSPSMPGDWSTVNYQEDNADKGVMTHLTWYGEYLWYMELPNDEFKSGYLCATDRAGNKRCVRIINR</sequence>
<dbReference type="InterPro" id="IPR013517">
    <property type="entry name" value="FG-GAP"/>
</dbReference>
<dbReference type="EMBL" id="JAIXNE010000003">
    <property type="protein sequence ID" value="MCA6076318.1"/>
    <property type="molecule type" value="Genomic_DNA"/>
</dbReference>
<reference evidence="3" key="1">
    <citation type="submission" date="2021-09" db="EMBL/GenBank/DDBJ databases">
        <title>Fulvivirga sp. isolated from coastal sediment.</title>
        <authorList>
            <person name="Yu H."/>
        </authorList>
    </citation>
    <scope>NUCLEOTIDE SEQUENCE</scope>
    <source>
        <strain evidence="3">1062</strain>
    </source>
</reference>
<keyword evidence="1" id="KW-0732">Signal</keyword>
<dbReference type="RefSeq" id="WP_225698246.1">
    <property type="nucleotide sequence ID" value="NZ_JAIXNE010000002.1"/>
</dbReference>
<evidence type="ECO:0000313" key="2">
    <source>
        <dbReference type="EMBL" id="MCA6075141.1"/>
    </source>
</evidence>
<protein>
    <submittedName>
        <fullName evidence="3">VCBS repeat-containing protein</fullName>
    </submittedName>
</protein>